<dbReference type="OrthoDB" id="6077919at2759"/>
<evidence type="ECO:0000256" key="10">
    <source>
        <dbReference type="SAM" id="MobiDB-lite"/>
    </source>
</evidence>
<dbReference type="InterPro" id="IPR013087">
    <property type="entry name" value="Znf_C2H2_type"/>
</dbReference>
<dbReference type="AlphaFoldDB" id="H2AQ47"/>
<dbReference type="GeneID" id="13882799"/>
<gene>
    <name evidence="12" type="primary">KAFR0B01990</name>
    <name evidence="12" type="ORF">KAFR_0B01990</name>
</gene>
<keyword evidence="4 9" id="KW-0863">Zinc-finger</keyword>
<evidence type="ECO:0000313" key="13">
    <source>
        <dbReference type="Proteomes" id="UP000005220"/>
    </source>
</evidence>
<keyword evidence="5" id="KW-0862">Zinc</keyword>
<reference evidence="12 13" key="1">
    <citation type="journal article" date="2011" name="Proc. Natl. Acad. Sci. U.S.A.">
        <title>Evolutionary erosion of yeast sex chromosomes by mating-type switching accidents.</title>
        <authorList>
            <person name="Gordon J.L."/>
            <person name="Armisen D."/>
            <person name="Proux-Wera E."/>
            <person name="Oheigeartaigh S.S."/>
            <person name="Byrne K.P."/>
            <person name="Wolfe K.H."/>
        </authorList>
    </citation>
    <scope>NUCLEOTIDE SEQUENCE [LARGE SCALE GENOMIC DNA]</scope>
    <source>
        <strain evidence="13">ATCC 22294 / BCRC 22015 / CBS 2517 / CECT 1963 / NBRC 1671 / NRRL Y-8276</strain>
    </source>
</reference>
<evidence type="ECO:0000256" key="8">
    <source>
        <dbReference type="ARBA" id="ARBA00023242"/>
    </source>
</evidence>
<keyword evidence="2" id="KW-0479">Metal-binding</keyword>
<dbReference type="EMBL" id="HE650822">
    <property type="protein sequence ID" value="CCF56497.1"/>
    <property type="molecule type" value="Genomic_DNA"/>
</dbReference>
<keyword evidence="6" id="KW-0805">Transcription regulation</keyword>
<accession>H2AQ47</accession>
<dbReference type="GO" id="GO:0000981">
    <property type="term" value="F:DNA-binding transcription factor activity, RNA polymerase II-specific"/>
    <property type="evidence" value="ECO:0007669"/>
    <property type="project" value="TreeGrafter"/>
</dbReference>
<evidence type="ECO:0000256" key="6">
    <source>
        <dbReference type="ARBA" id="ARBA00023015"/>
    </source>
</evidence>
<evidence type="ECO:0000256" key="3">
    <source>
        <dbReference type="ARBA" id="ARBA00022737"/>
    </source>
</evidence>
<protein>
    <recommendedName>
        <fullName evidence="11">C2H2-type domain-containing protein</fullName>
    </recommendedName>
</protein>
<dbReference type="PROSITE" id="PS00028">
    <property type="entry name" value="ZINC_FINGER_C2H2_1"/>
    <property type="match status" value="2"/>
</dbReference>
<dbReference type="GO" id="GO:0000978">
    <property type="term" value="F:RNA polymerase II cis-regulatory region sequence-specific DNA binding"/>
    <property type="evidence" value="ECO:0007669"/>
    <property type="project" value="TreeGrafter"/>
</dbReference>
<dbReference type="KEGG" id="kaf:KAFR_0B01990"/>
<dbReference type="GO" id="GO:0005634">
    <property type="term" value="C:nucleus"/>
    <property type="evidence" value="ECO:0007669"/>
    <property type="project" value="UniProtKB-SubCell"/>
</dbReference>
<dbReference type="RefSeq" id="XP_003955632.1">
    <property type="nucleotide sequence ID" value="XM_003955583.1"/>
</dbReference>
<evidence type="ECO:0000256" key="1">
    <source>
        <dbReference type="ARBA" id="ARBA00004123"/>
    </source>
</evidence>
<keyword evidence="8" id="KW-0539">Nucleus</keyword>
<evidence type="ECO:0000313" key="12">
    <source>
        <dbReference type="EMBL" id="CCF56497.1"/>
    </source>
</evidence>
<evidence type="ECO:0000259" key="11">
    <source>
        <dbReference type="PROSITE" id="PS50157"/>
    </source>
</evidence>
<name>H2AQ47_KAZAF</name>
<dbReference type="Pfam" id="PF00096">
    <property type="entry name" value="zf-C2H2"/>
    <property type="match status" value="2"/>
</dbReference>
<feature type="domain" description="C2H2-type" evidence="11">
    <location>
        <begin position="368"/>
        <end position="392"/>
    </location>
</feature>
<feature type="domain" description="C2H2-type" evidence="11">
    <location>
        <begin position="340"/>
        <end position="367"/>
    </location>
</feature>
<dbReference type="PROSITE" id="PS50157">
    <property type="entry name" value="ZINC_FINGER_C2H2_2"/>
    <property type="match status" value="2"/>
</dbReference>
<dbReference type="PANTHER" id="PTHR14003">
    <property type="entry name" value="TRANSCRIPTIONAL REPRESSOR PROTEIN YY"/>
    <property type="match status" value="1"/>
</dbReference>
<feature type="region of interest" description="Disordered" evidence="10">
    <location>
        <begin position="287"/>
        <end position="326"/>
    </location>
</feature>
<evidence type="ECO:0000256" key="5">
    <source>
        <dbReference type="ARBA" id="ARBA00022833"/>
    </source>
</evidence>
<dbReference type="InParanoid" id="H2AQ47"/>
<dbReference type="GO" id="GO:0008270">
    <property type="term" value="F:zinc ion binding"/>
    <property type="evidence" value="ECO:0007669"/>
    <property type="project" value="UniProtKB-KW"/>
</dbReference>
<sequence length="410" mass="46399">MTTIANFHQMQAYNNNNNGNNPTATSVSNHNVAIPSNRFQNRNQCLPKLHSILPAPPSILNGNDNNISQNSSIFESQQPKLKLPSISSLLPSLQFNDSQYYQQASVAVTTTPSPPPILQQQQQQQQQPQVPPQQQRSTQIVLVTPQQHLTPQSITSSVQSFEGSNTILNMRDDHMSPESHFYQQQYYSYIQPQPQQLLNNYYVISQQQPQHQQLQLQQHDNTSNNGNINTNTYHMQQHPSITSPSVLNPQPIRPLVNSLSAIDNMPEQSFPFNNANLVDNTINKENAYFSPTMPSPSSSSRSTSTSPDTMNKTSKKNSTKSNRDKKNYTVNFTSAVKLRKQCPVCGKICSRPSTLKTHYLIHTGDTPFKCTWEDCSKSFNVKSNMLRHLKSHERRLIKKNRKKGLTKKNA</sequence>
<dbReference type="FunFam" id="3.30.160.60:FF:000594">
    <property type="entry name" value="Transcription factor HIVEP2"/>
    <property type="match status" value="1"/>
</dbReference>
<dbReference type="InterPro" id="IPR036236">
    <property type="entry name" value="Znf_C2H2_sf"/>
</dbReference>
<dbReference type="Proteomes" id="UP000005220">
    <property type="component" value="Chromosome 2"/>
</dbReference>
<keyword evidence="7" id="KW-0804">Transcription</keyword>
<feature type="compositionally biased region" description="Low complexity" evidence="10">
    <location>
        <begin position="290"/>
        <end position="312"/>
    </location>
</feature>
<dbReference type="SMART" id="SM00355">
    <property type="entry name" value="ZnF_C2H2"/>
    <property type="match status" value="2"/>
</dbReference>
<evidence type="ECO:0000256" key="4">
    <source>
        <dbReference type="ARBA" id="ARBA00022771"/>
    </source>
</evidence>
<dbReference type="GO" id="GO:0005667">
    <property type="term" value="C:transcription regulator complex"/>
    <property type="evidence" value="ECO:0007669"/>
    <property type="project" value="TreeGrafter"/>
</dbReference>
<keyword evidence="13" id="KW-1185">Reference proteome</keyword>
<keyword evidence="3" id="KW-0677">Repeat</keyword>
<dbReference type="PANTHER" id="PTHR14003:SF23">
    <property type="entry name" value="ZINC FINGER PROTEIN 143"/>
    <property type="match status" value="1"/>
</dbReference>
<dbReference type="Gene3D" id="3.30.160.60">
    <property type="entry name" value="Classic Zinc Finger"/>
    <property type="match status" value="2"/>
</dbReference>
<feature type="compositionally biased region" description="Low complexity" evidence="10">
    <location>
        <begin position="118"/>
        <end position="135"/>
    </location>
</feature>
<dbReference type="eggNOG" id="KOG1721">
    <property type="taxonomic scope" value="Eukaryota"/>
</dbReference>
<feature type="region of interest" description="Disordered" evidence="10">
    <location>
        <begin position="107"/>
        <end position="138"/>
    </location>
</feature>
<proteinExistence type="predicted"/>
<dbReference type="GO" id="GO:0000785">
    <property type="term" value="C:chromatin"/>
    <property type="evidence" value="ECO:0007669"/>
    <property type="project" value="TreeGrafter"/>
</dbReference>
<evidence type="ECO:0000256" key="9">
    <source>
        <dbReference type="PROSITE-ProRule" id="PRU00042"/>
    </source>
</evidence>
<evidence type="ECO:0000256" key="7">
    <source>
        <dbReference type="ARBA" id="ARBA00023163"/>
    </source>
</evidence>
<organism evidence="12 13">
    <name type="scientific">Kazachstania africana (strain ATCC 22294 / BCRC 22015 / CBS 2517 / CECT 1963 / NBRC 1671 / NRRL Y-8276)</name>
    <name type="common">Yeast</name>
    <name type="synonym">Kluyveromyces africanus</name>
    <dbReference type="NCBI Taxonomy" id="1071382"/>
    <lineage>
        <taxon>Eukaryota</taxon>
        <taxon>Fungi</taxon>
        <taxon>Dikarya</taxon>
        <taxon>Ascomycota</taxon>
        <taxon>Saccharomycotina</taxon>
        <taxon>Saccharomycetes</taxon>
        <taxon>Saccharomycetales</taxon>
        <taxon>Saccharomycetaceae</taxon>
        <taxon>Kazachstania</taxon>
    </lineage>
</organism>
<dbReference type="HOGENOM" id="CLU_630157_0_0_1"/>
<dbReference type="SUPFAM" id="SSF57667">
    <property type="entry name" value="beta-beta-alpha zinc fingers"/>
    <property type="match status" value="1"/>
</dbReference>
<evidence type="ECO:0000256" key="2">
    <source>
        <dbReference type="ARBA" id="ARBA00022723"/>
    </source>
</evidence>
<dbReference type="FunFam" id="3.30.160.60:FF:002345">
    <property type="entry name" value="YPR013C-like protein"/>
    <property type="match status" value="1"/>
</dbReference>
<comment type="subcellular location">
    <subcellularLocation>
        <location evidence="1">Nucleus</location>
    </subcellularLocation>
</comment>